<dbReference type="InterPro" id="IPR036388">
    <property type="entry name" value="WH-like_DNA-bd_sf"/>
</dbReference>
<evidence type="ECO:0000313" key="3">
    <source>
        <dbReference type="Proteomes" id="UP000600547"/>
    </source>
</evidence>
<dbReference type="PANTHER" id="PTHR33164">
    <property type="entry name" value="TRANSCRIPTIONAL REGULATOR, MARR FAMILY"/>
    <property type="match status" value="1"/>
</dbReference>
<reference evidence="3" key="1">
    <citation type="journal article" date="2019" name="Int. J. Syst. Evol. Microbiol.">
        <title>The Global Catalogue of Microorganisms (GCM) 10K type strain sequencing project: providing services to taxonomists for standard genome sequencing and annotation.</title>
        <authorList>
            <consortium name="The Broad Institute Genomics Platform"/>
            <consortium name="The Broad Institute Genome Sequencing Center for Infectious Disease"/>
            <person name="Wu L."/>
            <person name="Ma J."/>
        </authorList>
    </citation>
    <scope>NUCLEOTIDE SEQUENCE [LARGE SCALE GENOMIC DNA]</scope>
    <source>
        <strain evidence="3">JCM 31047</strain>
    </source>
</reference>
<dbReference type="Gene3D" id="1.10.10.10">
    <property type="entry name" value="Winged helix-like DNA-binding domain superfamily/Winged helix DNA-binding domain"/>
    <property type="match status" value="1"/>
</dbReference>
<dbReference type="Proteomes" id="UP000600547">
    <property type="component" value="Unassembled WGS sequence"/>
</dbReference>
<name>A0A8H9L8K2_9DEIO</name>
<dbReference type="InterPro" id="IPR000835">
    <property type="entry name" value="HTH_MarR-typ"/>
</dbReference>
<dbReference type="SMART" id="SM00347">
    <property type="entry name" value="HTH_MARR"/>
    <property type="match status" value="1"/>
</dbReference>
<feature type="domain" description="HTH marR-type" evidence="1">
    <location>
        <begin position="1"/>
        <end position="135"/>
    </location>
</feature>
<dbReference type="AlphaFoldDB" id="A0A8H9L8K2"/>
<dbReference type="GO" id="GO:0006950">
    <property type="term" value="P:response to stress"/>
    <property type="evidence" value="ECO:0007669"/>
    <property type="project" value="TreeGrafter"/>
</dbReference>
<organism evidence="2 3">
    <name type="scientific">Deinococcus arenae</name>
    <dbReference type="NCBI Taxonomy" id="1452751"/>
    <lineage>
        <taxon>Bacteria</taxon>
        <taxon>Thermotogati</taxon>
        <taxon>Deinococcota</taxon>
        <taxon>Deinococci</taxon>
        <taxon>Deinococcales</taxon>
        <taxon>Deinococcaceae</taxon>
        <taxon>Deinococcus</taxon>
    </lineage>
</organism>
<dbReference type="SUPFAM" id="SSF46785">
    <property type="entry name" value="Winged helix' DNA-binding domain"/>
    <property type="match status" value="1"/>
</dbReference>
<keyword evidence="3" id="KW-1185">Reference proteome</keyword>
<protein>
    <recommendedName>
        <fullName evidence="1">HTH marR-type domain-containing protein</fullName>
    </recommendedName>
</protein>
<sequence>MTQDPSDLLRRITRLHTTLQQHTASCCGIHSLTRCQVLTTLGRAGPLTLADLGRQLGADKAWMSRNVDELVREGLVDKQAGQTDRRVVVLTLTPAGQAQVRRLNTELCQQSARLLGRVPPEEQANVLRALALLADALEAECACAGEDGGACAAT</sequence>
<dbReference type="InterPro" id="IPR039422">
    <property type="entry name" value="MarR/SlyA-like"/>
</dbReference>
<dbReference type="PANTHER" id="PTHR33164:SF57">
    <property type="entry name" value="MARR-FAMILY TRANSCRIPTIONAL REGULATOR"/>
    <property type="match status" value="1"/>
</dbReference>
<dbReference type="GO" id="GO:0003700">
    <property type="term" value="F:DNA-binding transcription factor activity"/>
    <property type="evidence" value="ECO:0007669"/>
    <property type="project" value="InterPro"/>
</dbReference>
<dbReference type="PROSITE" id="PS50995">
    <property type="entry name" value="HTH_MARR_2"/>
    <property type="match status" value="1"/>
</dbReference>
<dbReference type="EMBL" id="BMQG01000025">
    <property type="protein sequence ID" value="GGM58479.1"/>
    <property type="molecule type" value="Genomic_DNA"/>
</dbReference>
<accession>A0A8H9L8K2</accession>
<proteinExistence type="predicted"/>
<evidence type="ECO:0000259" key="1">
    <source>
        <dbReference type="PROSITE" id="PS50995"/>
    </source>
</evidence>
<gene>
    <name evidence="2" type="ORF">GCM10008956_37590</name>
</gene>
<dbReference type="Pfam" id="PF01047">
    <property type="entry name" value="MarR"/>
    <property type="match status" value="1"/>
</dbReference>
<comment type="caution">
    <text evidence="2">The sequence shown here is derived from an EMBL/GenBank/DDBJ whole genome shotgun (WGS) entry which is preliminary data.</text>
</comment>
<evidence type="ECO:0000313" key="2">
    <source>
        <dbReference type="EMBL" id="GGM58479.1"/>
    </source>
</evidence>
<dbReference type="RefSeq" id="WP_155300358.1">
    <property type="nucleotide sequence ID" value="NZ_BMQG01000025.1"/>
</dbReference>
<dbReference type="InterPro" id="IPR036390">
    <property type="entry name" value="WH_DNA-bd_sf"/>
</dbReference>